<sequence length="68" mass="7940">MDNGRIYELPITDFFGRILYSTDEVCCLGNYYYRINDAAEFLEFLRFLCQHENNAEPILRTLGAEPAI</sequence>
<keyword evidence="2" id="KW-1185">Reference proteome</keyword>
<gene>
    <name evidence="1" type="ORF">ACEN34_08715</name>
</gene>
<dbReference type="RefSeq" id="WP_125550118.1">
    <property type="nucleotide sequence ID" value="NZ_JBGQPK010000035.1"/>
</dbReference>
<protein>
    <submittedName>
        <fullName evidence="1">Uncharacterized protein</fullName>
    </submittedName>
</protein>
<name>A0ABW8UFV5_9LACO</name>
<dbReference type="Proteomes" id="UP001625389">
    <property type="component" value="Unassembled WGS sequence"/>
</dbReference>
<proteinExistence type="predicted"/>
<organism evidence="1 2">
    <name type="scientific">Loigolactobacillus zhaoyuanensis</name>
    <dbReference type="NCBI Taxonomy" id="2486017"/>
    <lineage>
        <taxon>Bacteria</taxon>
        <taxon>Bacillati</taxon>
        <taxon>Bacillota</taxon>
        <taxon>Bacilli</taxon>
        <taxon>Lactobacillales</taxon>
        <taxon>Lactobacillaceae</taxon>
        <taxon>Loigolactobacillus</taxon>
    </lineage>
</organism>
<dbReference type="EMBL" id="JBGQPK010000035">
    <property type="protein sequence ID" value="MFL2029697.1"/>
    <property type="molecule type" value="Genomic_DNA"/>
</dbReference>
<comment type="caution">
    <text evidence="1">The sequence shown here is derived from an EMBL/GenBank/DDBJ whole genome shotgun (WGS) entry which is preliminary data.</text>
</comment>
<reference evidence="1 2" key="1">
    <citation type="submission" date="2024-08" db="EMBL/GenBank/DDBJ databases">
        <authorList>
            <person name="Arias E."/>
        </authorList>
    </citation>
    <scope>NUCLEOTIDE SEQUENCE [LARGE SCALE GENOMIC DNA]</scope>
    <source>
        <strain evidence="1 2">FAM 25317</strain>
    </source>
</reference>
<accession>A0ABW8UFV5</accession>
<evidence type="ECO:0000313" key="1">
    <source>
        <dbReference type="EMBL" id="MFL2029697.1"/>
    </source>
</evidence>
<evidence type="ECO:0000313" key="2">
    <source>
        <dbReference type="Proteomes" id="UP001625389"/>
    </source>
</evidence>